<dbReference type="Pfam" id="PF14361">
    <property type="entry name" value="RsbRD_N"/>
    <property type="match status" value="1"/>
</dbReference>
<comment type="caution">
    <text evidence="3">The sequence shown here is derived from an EMBL/GenBank/DDBJ whole genome shotgun (WGS) entry which is preliminary data.</text>
</comment>
<accession>A0A1V3XYC0</accession>
<dbReference type="Proteomes" id="UP000188532">
    <property type="component" value="Unassembled WGS sequence"/>
</dbReference>
<evidence type="ECO:0000256" key="1">
    <source>
        <dbReference type="SAM" id="MobiDB-lite"/>
    </source>
</evidence>
<feature type="region of interest" description="Disordered" evidence="1">
    <location>
        <begin position="362"/>
        <end position="387"/>
    </location>
</feature>
<proteinExistence type="predicted"/>
<dbReference type="AlphaFoldDB" id="A0A1V3XYC0"/>
<evidence type="ECO:0000313" key="4">
    <source>
        <dbReference type="Proteomes" id="UP000188532"/>
    </source>
</evidence>
<evidence type="ECO:0000313" key="3">
    <source>
        <dbReference type="EMBL" id="OOK83776.1"/>
    </source>
</evidence>
<protein>
    <submittedName>
        <fullName evidence="3">Transcriptional regulator, PucR family</fullName>
    </submittedName>
</protein>
<feature type="region of interest" description="Disordered" evidence="1">
    <location>
        <begin position="308"/>
        <end position="327"/>
    </location>
</feature>
<gene>
    <name evidence="3" type="ORF">BZL29_0511</name>
</gene>
<name>A0A1V3XYC0_MYCKA</name>
<reference evidence="3 4" key="1">
    <citation type="submission" date="2017-02" db="EMBL/GenBank/DDBJ databases">
        <title>Complete genome sequences of Mycobacterium kansasii strains isolated from rhesus macaques.</title>
        <authorList>
            <person name="Panda A."/>
            <person name="Nagaraj S."/>
            <person name="Zhao X."/>
            <person name="Tettelin H."/>
            <person name="Detolla L.J."/>
        </authorList>
    </citation>
    <scope>NUCLEOTIDE SEQUENCE [LARGE SCALE GENOMIC DNA]</scope>
    <source>
        <strain evidence="3 4">11-3469</strain>
    </source>
</reference>
<evidence type="ECO:0000259" key="2">
    <source>
        <dbReference type="Pfam" id="PF14361"/>
    </source>
</evidence>
<dbReference type="EMBL" id="MVBN01000001">
    <property type="protein sequence ID" value="OOK83776.1"/>
    <property type="molecule type" value="Genomic_DNA"/>
</dbReference>
<organism evidence="3 4">
    <name type="scientific">Mycobacterium kansasii</name>
    <dbReference type="NCBI Taxonomy" id="1768"/>
    <lineage>
        <taxon>Bacteria</taxon>
        <taxon>Bacillati</taxon>
        <taxon>Actinomycetota</taxon>
        <taxon>Actinomycetes</taxon>
        <taxon>Mycobacteriales</taxon>
        <taxon>Mycobacteriaceae</taxon>
        <taxon>Mycobacterium</taxon>
    </lineage>
</organism>
<dbReference type="STRING" id="1768.B1T50_21570"/>
<feature type="domain" description="RsbT co-antagonist protein RsbRD N-terminal" evidence="2">
    <location>
        <begin position="33"/>
        <end position="169"/>
    </location>
</feature>
<dbReference type="InterPro" id="IPR025751">
    <property type="entry name" value="RsbRD_N_dom"/>
</dbReference>
<sequence>MSASRHPVRARDDTTPDSNVVQLGKLMLSRAAELGNAMADLLCREIDAYRDGTVVTKDEVRQSCVANLTFVFDALAGDADVDVSPAERTGTIRALAGVPLPAVMTAYRIGFRFIWEQTLAAARASGMPTESILDATARVFLAQDTFTQAMASAYRHQLTTQILELEEERSALVEALLSRRITDKHSLWEAADLLRLPTSGRMLSWQQSCRRSESWDCPPSKASSRRATSARHGGCCRSCRSALSTCGAGIQPRHSAYLSRCCGNPPPRAWESASRITNWPKPATRCAVPGWRSPENRRAIRSLPSLTTPRWRSRRSAPGSHGEDQVFGAGSAGWAAERGARHPARHFPGLAARRRICQPGRRDDILPSQHRATPVAPHRGTYRPVTLAPNGSRRVVFGPRGSAATALNAYRPRPLCRRKTKP</sequence>